<feature type="chain" id="PRO_5038455329" evidence="1">
    <location>
        <begin position="25"/>
        <end position="222"/>
    </location>
</feature>
<dbReference type="OrthoDB" id="4540215at2"/>
<accession>A0A1N7DJY2</accession>
<dbReference type="AlphaFoldDB" id="A0A1N7DJY2"/>
<name>A0A1N7DJY2_9NOCA</name>
<keyword evidence="3" id="KW-1185">Reference proteome</keyword>
<evidence type="ECO:0000256" key="1">
    <source>
        <dbReference type="SAM" id="SignalP"/>
    </source>
</evidence>
<reference evidence="2 3" key="1">
    <citation type="submission" date="2017-01" db="EMBL/GenBank/DDBJ databases">
        <authorList>
            <person name="Mah S.A."/>
            <person name="Swanson W.J."/>
            <person name="Moy G.W."/>
            <person name="Vacquier V.D."/>
        </authorList>
    </citation>
    <scope>NUCLEOTIDE SEQUENCE [LARGE SCALE GENOMIC DNA]</scope>
    <source>
        <strain evidence="2 3">CPCC 203464</strain>
    </source>
</reference>
<dbReference type="Proteomes" id="UP000186218">
    <property type="component" value="Unassembled WGS sequence"/>
</dbReference>
<proteinExistence type="predicted"/>
<feature type="signal peptide" evidence="1">
    <location>
        <begin position="1"/>
        <end position="24"/>
    </location>
</feature>
<organism evidence="2 3">
    <name type="scientific">Williamsia sterculiae</name>
    <dbReference type="NCBI Taxonomy" id="1344003"/>
    <lineage>
        <taxon>Bacteria</taxon>
        <taxon>Bacillati</taxon>
        <taxon>Actinomycetota</taxon>
        <taxon>Actinomycetes</taxon>
        <taxon>Mycobacteriales</taxon>
        <taxon>Nocardiaceae</taxon>
        <taxon>Williamsia</taxon>
    </lineage>
</organism>
<dbReference type="Gene3D" id="2.60.40.1650">
    <property type="entry name" value="Porin MspA (Ig-like beta-sandwich domain)"/>
    <property type="match status" value="1"/>
</dbReference>
<dbReference type="Pfam" id="PF09203">
    <property type="entry name" value="MspA"/>
    <property type="match status" value="1"/>
</dbReference>
<evidence type="ECO:0000313" key="3">
    <source>
        <dbReference type="Proteomes" id="UP000186218"/>
    </source>
</evidence>
<protein>
    <submittedName>
        <fullName evidence="2">MspA protein</fullName>
    </submittedName>
</protein>
<keyword evidence="1" id="KW-0732">Signal</keyword>
<dbReference type="RefSeq" id="WP_076477314.1">
    <property type="nucleotide sequence ID" value="NZ_FTNT01000002.1"/>
</dbReference>
<dbReference type="InterPro" id="IPR015286">
    <property type="entry name" value="Porin_fam_mycobact-type"/>
</dbReference>
<gene>
    <name evidence="2" type="ORF">SAMN05445060_0697</name>
</gene>
<evidence type="ECO:0000313" key="2">
    <source>
        <dbReference type="EMBL" id="SIR76152.1"/>
    </source>
</evidence>
<sequence>MKKFNARSATVVAGAAGAAVITLAGLGAGNAAAFPVAGGKAVQKLADGSVVSLSLTNASVTLGNTIANNPASRHAWATGTYKVNVSGPAKGGEFTAAGFLVGCQLDFGSDGSTSQGGGTVGLDGTVTPSATTGAGFSLGPGKVSTQYIINNTNGDLSPDAGNYSDTTNAFKGNSGSITYSGEDVNRETCAGYASAKPFATVKVETDAVTGYVTVYGKPFSLG</sequence>
<dbReference type="EMBL" id="FTNT01000002">
    <property type="protein sequence ID" value="SIR76152.1"/>
    <property type="molecule type" value="Genomic_DNA"/>
</dbReference>
<dbReference type="Gene3D" id="2.10.300.10">
    <property type="entry name" value="Porin MspA ribbon domain"/>
    <property type="match status" value="1"/>
</dbReference>